<dbReference type="AlphaFoldDB" id="A0A2V1GTG0"/>
<evidence type="ECO:0000256" key="1">
    <source>
        <dbReference type="ARBA" id="ARBA00000971"/>
    </source>
</evidence>
<comment type="catalytic activity">
    <reaction evidence="1 9 10">
        <text>[protein]-peptidylproline (omega=180) = [protein]-peptidylproline (omega=0)</text>
        <dbReference type="Rhea" id="RHEA:16237"/>
        <dbReference type="Rhea" id="RHEA-COMP:10747"/>
        <dbReference type="Rhea" id="RHEA-COMP:10748"/>
        <dbReference type="ChEBI" id="CHEBI:83833"/>
        <dbReference type="ChEBI" id="CHEBI:83834"/>
        <dbReference type="EC" id="5.2.1.8"/>
    </reaction>
</comment>
<dbReference type="SUPFAM" id="SSF54534">
    <property type="entry name" value="FKBP-like"/>
    <property type="match status" value="1"/>
</dbReference>
<evidence type="ECO:0000256" key="3">
    <source>
        <dbReference type="ARBA" id="ARBA00006577"/>
    </source>
</evidence>
<dbReference type="PANTHER" id="PTHR47861:SF3">
    <property type="entry name" value="FKBP-TYPE PEPTIDYL-PROLYL CIS-TRANS ISOMERASE SLYD"/>
    <property type="match status" value="1"/>
</dbReference>
<keyword evidence="7 9" id="KW-0413">Isomerase</keyword>
<dbReference type="GO" id="GO:0042026">
    <property type="term" value="P:protein refolding"/>
    <property type="evidence" value="ECO:0007669"/>
    <property type="project" value="UniProtKB-ARBA"/>
</dbReference>
<name>A0A2V1GTG0_9GAMM</name>
<gene>
    <name evidence="12" type="ORF">DC094_16495</name>
</gene>
<dbReference type="Gene3D" id="3.10.50.40">
    <property type="match status" value="1"/>
</dbReference>
<keyword evidence="6" id="KW-0143">Chaperone</keyword>
<proteinExistence type="inferred from homology"/>
<feature type="domain" description="PPIase FKBP-type" evidence="11">
    <location>
        <begin position="7"/>
        <end position="84"/>
    </location>
</feature>
<dbReference type="EMBL" id="QDDL01000008">
    <property type="protein sequence ID" value="PVZ66300.1"/>
    <property type="molecule type" value="Genomic_DNA"/>
</dbReference>
<dbReference type="PANTHER" id="PTHR47861">
    <property type="entry name" value="FKBP-TYPE PEPTIDYL-PROLYL CIS-TRANS ISOMERASE SLYD"/>
    <property type="match status" value="1"/>
</dbReference>
<dbReference type="GO" id="GO:0005737">
    <property type="term" value="C:cytoplasm"/>
    <property type="evidence" value="ECO:0007669"/>
    <property type="project" value="UniProtKB-SubCell"/>
</dbReference>
<evidence type="ECO:0000256" key="4">
    <source>
        <dbReference type="ARBA" id="ARBA00022490"/>
    </source>
</evidence>
<dbReference type="InterPro" id="IPR001179">
    <property type="entry name" value="PPIase_FKBP_dom"/>
</dbReference>
<dbReference type="OrthoDB" id="9808891at2"/>
<comment type="caution">
    <text evidence="12">The sequence shown here is derived from an EMBL/GenBank/DDBJ whole genome shotgun (WGS) entry which is preliminary data.</text>
</comment>
<organism evidence="12 13">
    <name type="scientific">Pelagibaculum spongiae</name>
    <dbReference type="NCBI Taxonomy" id="2080658"/>
    <lineage>
        <taxon>Bacteria</taxon>
        <taxon>Pseudomonadati</taxon>
        <taxon>Pseudomonadota</taxon>
        <taxon>Gammaproteobacteria</taxon>
        <taxon>Oceanospirillales</taxon>
        <taxon>Pelagibaculum</taxon>
    </lineage>
</organism>
<dbReference type="EC" id="5.2.1.8" evidence="10"/>
<keyword evidence="13" id="KW-1185">Reference proteome</keyword>
<evidence type="ECO:0000256" key="2">
    <source>
        <dbReference type="ARBA" id="ARBA00004496"/>
    </source>
</evidence>
<dbReference type="GO" id="GO:0003755">
    <property type="term" value="F:peptidyl-prolyl cis-trans isomerase activity"/>
    <property type="evidence" value="ECO:0007669"/>
    <property type="project" value="UniProtKB-UniRule"/>
</dbReference>
<protein>
    <recommendedName>
        <fullName evidence="10">Peptidyl-prolyl cis-trans isomerase</fullName>
        <ecNumber evidence="10">5.2.1.8</ecNumber>
    </recommendedName>
</protein>
<evidence type="ECO:0000313" key="12">
    <source>
        <dbReference type="EMBL" id="PVZ66300.1"/>
    </source>
</evidence>
<keyword evidence="4" id="KW-0963">Cytoplasm</keyword>
<evidence type="ECO:0000256" key="5">
    <source>
        <dbReference type="ARBA" id="ARBA00023110"/>
    </source>
</evidence>
<evidence type="ECO:0000259" key="11">
    <source>
        <dbReference type="PROSITE" id="PS50059"/>
    </source>
</evidence>
<dbReference type="PROSITE" id="PS50059">
    <property type="entry name" value="FKBP_PPIASE"/>
    <property type="match status" value="1"/>
</dbReference>
<comment type="function">
    <text evidence="8">Also involved in hydrogenase metallocenter assembly, probably by participating in the nickel insertion step. This function in hydrogenase biosynthesis requires chaperone activity and the presence of the metal-binding domain, but not PPIase activity.</text>
</comment>
<evidence type="ECO:0000256" key="6">
    <source>
        <dbReference type="ARBA" id="ARBA00023186"/>
    </source>
</evidence>
<keyword evidence="5 9" id="KW-0697">Rotamase</keyword>
<evidence type="ECO:0000256" key="10">
    <source>
        <dbReference type="RuleBase" id="RU003915"/>
    </source>
</evidence>
<evidence type="ECO:0000256" key="9">
    <source>
        <dbReference type="PROSITE-ProRule" id="PRU00277"/>
    </source>
</evidence>
<sequence length="154" mass="16507">MLLIGNNSVVSIDYKLTLESGEVVDQSPEGEPLVYLHGASNIIPGLEEALVGKTDGAELTVNVAPEKAYGERHEEGVQVVPREAFQGVDQIEPGMQFQAEGPQGPQMIMVVAIEGDEVTVDANHPLSGKTLTFEVKVLSVREATAEEIEHGHAH</sequence>
<evidence type="ECO:0000256" key="7">
    <source>
        <dbReference type="ARBA" id="ARBA00023235"/>
    </source>
</evidence>
<accession>A0A2V1GTG0</accession>
<reference evidence="12 13" key="1">
    <citation type="submission" date="2018-04" db="EMBL/GenBank/DDBJ databases">
        <title>Thalassorhabdus spongiae gen. nov., sp. nov., isolated from a marine sponge in South-West Iceland.</title>
        <authorList>
            <person name="Knobloch S."/>
            <person name="Daussin A."/>
            <person name="Johannsson R."/>
            <person name="Marteinsson V.T."/>
        </authorList>
    </citation>
    <scope>NUCLEOTIDE SEQUENCE [LARGE SCALE GENOMIC DNA]</scope>
    <source>
        <strain evidence="12 13">Hp12</strain>
    </source>
</reference>
<evidence type="ECO:0000313" key="13">
    <source>
        <dbReference type="Proteomes" id="UP000244906"/>
    </source>
</evidence>
<dbReference type="InterPro" id="IPR046357">
    <property type="entry name" value="PPIase_dom_sf"/>
</dbReference>
<dbReference type="Proteomes" id="UP000244906">
    <property type="component" value="Unassembled WGS sequence"/>
</dbReference>
<dbReference type="Pfam" id="PF00254">
    <property type="entry name" value="FKBP_C"/>
    <property type="match status" value="1"/>
</dbReference>
<dbReference type="RefSeq" id="WP_116688221.1">
    <property type="nucleotide sequence ID" value="NZ_CAWNYD010000008.1"/>
</dbReference>
<evidence type="ECO:0000256" key="8">
    <source>
        <dbReference type="ARBA" id="ARBA00037071"/>
    </source>
</evidence>
<comment type="similarity">
    <text evidence="3 10">Belongs to the FKBP-type PPIase family.</text>
</comment>
<comment type="subcellular location">
    <subcellularLocation>
        <location evidence="2">Cytoplasm</location>
    </subcellularLocation>
</comment>